<dbReference type="RefSeq" id="WP_235068181.1">
    <property type="nucleotide sequence ID" value="NZ_JAKFGM010000003.1"/>
</dbReference>
<reference evidence="2" key="1">
    <citation type="submission" date="2022-01" db="EMBL/GenBank/DDBJ databases">
        <authorList>
            <person name="Jo J.-H."/>
            <person name="Im W.-T."/>
        </authorList>
    </citation>
    <scope>NUCLEOTIDE SEQUENCE</scope>
    <source>
        <strain evidence="2">G124</strain>
    </source>
</reference>
<organism evidence="2 3">
    <name type="scientific">Sphingomonas cremea</name>
    <dbReference type="NCBI Taxonomy" id="2904799"/>
    <lineage>
        <taxon>Bacteria</taxon>
        <taxon>Pseudomonadati</taxon>
        <taxon>Pseudomonadota</taxon>
        <taxon>Alphaproteobacteria</taxon>
        <taxon>Sphingomonadales</taxon>
        <taxon>Sphingomonadaceae</taxon>
        <taxon>Sphingomonas</taxon>
    </lineage>
</organism>
<feature type="chain" id="PRO_5040905122" evidence="1">
    <location>
        <begin position="18"/>
        <end position="169"/>
    </location>
</feature>
<sequence length="169" mass="18191">MKLLGIFGLFLAVTASAQGPSWKLTPSGWGPAHIGMNRAQLTKALHVGLEGDAFDNEGSCIELYAADNALPGLIFMLIDGKLARITVTEPGKVVTPRGIGIGSSADDVRKAYGSDLKAETHHYEGEPAEYLTYWLKPEKSGVRFETDTSRRVQTIHAGNDAIQYIEGCA</sequence>
<accession>A0A9X1QQA7</accession>
<name>A0A9X1QQA7_9SPHN</name>
<proteinExistence type="predicted"/>
<dbReference type="EMBL" id="JAKFGM010000003">
    <property type="protein sequence ID" value="MCF2515524.1"/>
    <property type="molecule type" value="Genomic_DNA"/>
</dbReference>
<evidence type="ECO:0000313" key="3">
    <source>
        <dbReference type="Proteomes" id="UP001139410"/>
    </source>
</evidence>
<keyword evidence="1" id="KW-0732">Signal</keyword>
<feature type="signal peptide" evidence="1">
    <location>
        <begin position="1"/>
        <end position="17"/>
    </location>
</feature>
<evidence type="ECO:0000313" key="2">
    <source>
        <dbReference type="EMBL" id="MCF2515524.1"/>
    </source>
</evidence>
<dbReference type="Proteomes" id="UP001139410">
    <property type="component" value="Unassembled WGS sequence"/>
</dbReference>
<gene>
    <name evidence="2" type="ORF">LVY65_10685</name>
</gene>
<dbReference type="AlphaFoldDB" id="A0A9X1QQA7"/>
<comment type="caution">
    <text evidence="2">The sequence shown here is derived from an EMBL/GenBank/DDBJ whole genome shotgun (WGS) entry which is preliminary data.</text>
</comment>
<protein>
    <submittedName>
        <fullName evidence="2">Uncharacterized protein</fullName>
    </submittedName>
</protein>
<keyword evidence="3" id="KW-1185">Reference proteome</keyword>
<evidence type="ECO:0000256" key="1">
    <source>
        <dbReference type="SAM" id="SignalP"/>
    </source>
</evidence>